<keyword evidence="13 18" id="KW-0030">Aminoacyl-tRNA synthetase</keyword>
<evidence type="ECO:0000256" key="5">
    <source>
        <dbReference type="ARBA" id="ARBA00018753"/>
    </source>
</evidence>
<proteinExistence type="predicted"/>
<comment type="function">
    <text evidence="1">Is required not only for elongation of protein synthesis but also for the initiation of all mRNA translation through initiator tRNA(fMet) aminoacylation.</text>
</comment>
<dbReference type="EC" id="6.1.1.10" evidence="4"/>
<dbReference type="FunFam" id="2.40.50.140:FF:000042">
    <property type="entry name" value="Methionine--tRNA ligase"/>
    <property type="match status" value="1"/>
</dbReference>
<keyword evidence="9" id="KW-0547">Nucleotide-binding</keyword>
<evidence type="ECO:0000256" key="4">
    <source>
        <dbReference type="ARBA" id="ARBA00012838"/>
    </source>
</evidence>
<dbReference type="PATRIC" id="fig|1618740.3.peg.485"/>
<dbReference type="InterPro" id="IPR051270">
    <property type="entry name" value="Tyrosine-tRNA_ligase_regulator"/>
</dbReference>
<reference evidence="18 19" key="1">
    <citation type="journal article" date="2015" name="Nature">
        <title>rRNA introns, odd ribosomes, and small enigmatic genomes across a large radiation of phyla.</title>
        <authorList>
            <person name="Brown C.T."/>
            <person name="Hug L.A."/>
            <person name="Thomas B.C."/>
            <person name="Sharon I."/>
            <person name="Castelle C.J."/>
            <person name="Singh A."/>
            <person name="Wilkins M.J."/>
            <person name="Williams K.H."/>
            <person name="Banfield J.F."/>
        </authorList>
    </citation>
    <scope>NUCLEOTIDE SEQUENCE [LARGE SCALE GENOMIC DNA]</scope>
</reference>
<dbReference type="Pfam" id="PF01588">
    <property type="entry name" value="tRNA_bind"/>
    <property type="match status" value="1"/>
</dbReference>
<dbReference type="GO" id="GO:0000049">
    <property type="term" value="F:tRNA binding"/>
    <property type="evidence" value="ECO:0007669"/>
    <property type="project" value="UniProtKB-UniRule"/>
</dbReference>
<dbReference type="PANTHER" id="PTHR11586">
    <property type="entry name" value="TRNA-AMINOACYLATION COFACTOR ARC1 FAMILY MEMBER"/>
    <property type="match status" value="1"/>
</dbReference>
<dbReference type="GO" id="GO:0005737">
    <property type="term" value="C:cytoplasm"/>
    <property type="evidence" value="ECO:0007669"/>
    <property type="project" value="UniProtKB-SubCell"/>
</dbReference>
<dbReference type="PANTHER" id="PTHR11586:SF37">
    <property type="entry name" value="TRNA-BINDING DOMAIN-CONTAINING PROTEIN"/>
    <property type="match status" value="1"/>
</dbReference>
<comment type="caution">
    <text evidence="18">The sequence shown here is derived from an EMBL/GenBank/DDBJ whole genome shotgun (WGS) entry which is preliminary data.</text>
</comment>
<keyword evidence="11 16" id="KW-0694">RNA-binding</keyword>
<gene>
    <name evidence="18" type="ORF">UR70_C0015G0019</name>
</gene>
<keyword evidence="12" id="KW-0648">Protein biosynthesis</keyword>
<comment type="subunit">
    <text evidence="3">Homodimer.</text>
</comment>
<evidence type="ECO:0000256" key="12">
    <source>
        <dbReference type="ARBA" id="ARBA00022917"/>
    </source>
</evidence>
<evidence type="ECO:0000259" key="17">
    <source>
        <dbReference type="PROSITE" id="PS50886"/>
    </source>
</evidence>
<protein>
    <recommendedName>
        <fullName evidence="5">Methionine--tRNA ligase</fullName>
        <ecNumber evidence="4">6.1.1.10</ecNumber>
    </recommendedName>
    <alternativeName>
        <fullName evidence="14">Methionyl-tRNA synthetase</fullName>
    </alternativeName>
</protein>
<dbReference type="GO" id="GO:0005524">
    <property type="term" value="F:ATP binding"/>
    <property type="evidence" value="ECO:0007669"/>
    <property type="project" value="UniProtKB-KW"/>
</dbReference>
<evidence type="ECO:0000256" key="10">
    <source>
        <dbReference type="ARBA" id="ARBA00022840"/>
    </source>
</evidence>
<evidence type="ECO:0000256" key="6">
    <source>
        <dbReference type="ARBA" id="ARBA00022490"/>
    </source>
</evidence>
<evidence type="ECO:0000256" key="1">
    <source>
        <dbReference type="ARBA" id="ARBA00003314"/>
    </source>
</evidence>
<evidence type="ECO:0000256" key="2">
    <source>
        <dbReference type="ARBA" id="ARBA00004496"/>
    </source>
</evidence>
<dbReference type="Gene3D" id="2.40.50.140">
    <property type="entry name" value="Nucleic acid-binding proteins"/>
    <property type="match status" value="1"/>
</dbReference>
<evidence type="ECO:0000256" key="7">
    <source>
        <dbReference type="ARBA" id="ARBA00022555"/>
    </source>
</evidence>
<evidence type="ECO:0000313" key="19">
    <source>
        <dbReference type="Proteomes" id="UP000034923"/>
    </source>
</evidence>
<evidence type="ECO:0000256" key="15">
    <source>
        <dbReference type="ARBA" id="ARBA00047364"/>
    </source>
</evidence>
<comment type="catalytic activity">
    <reaction evidence="15">
        <text>tRNA(Met) + L-methionine + ATP = L-methionyl-tRNA(Met) + AMP + diphosphate</text>
        <dbReference type="Rhea" id="RHEA:13481"/>
        <dbReference type="Rhea" id="RHEA-COMP:9667"/>
        <dbReference type="Rhea" id="RHEA-COMP:9698"/>
        <dbReference type="ChEBI" id="CHEBI:30616"/>
        <dbReference type="ChEBI" id="CHEBI:33019"/>
        <dbReference type="ChEBI" id="CHEBI:57844"/>
        <dbReference type="ChEBI" id="CHEBI:78442"/>
        <dbReference type="ChEBI" id="CHEBI:78530"/>
        <dbReference type="ChEBI" id="CHEBI:456215"/>
        <dbReference type="EC" id="6.1.1.10"/>
    </reaction>
</comment>
<dbReference type="GO" id="GO:0004825">
    <property type="term" value="F:methionine-tRNA ligase activity"/>
    <property type="evidence" value="ECO:0007669"/>
    <property type="project" value="UniProtKB-EC"/>
</dbReference>
<dbReference type="GO" id="GO:0006412">
    <property type="term" value="P:translation"/>
    <property type="evidence" value="ECO:0007669"/>
    <property type="project" value="UniProtKB-KW"/>
</dbReference>
<dbReference type="InterPro" id="IPR012340">
    <property type="entry name" value="NA-bd_OB-fold"/>
</dbReference>
<keyword evidence="6" id="KW-0963">Cytoplasm</keyword>
<keyword evidence="8" id="KW-0436">Ligase</keyword>
<evidence type="ECO:0000256" key="16">
    <source>
        <dbReference type="PROSITE-ProRule" id="PRU00209"/>
    </source>
</evidence>
<comment type="subcellular location">
    <subcellularLocation>
        <location evidence="2">Cytoplasm</location>
    </subcellularLocation>
</comment>
<dbReference type="Proteomes" id="UP000034923">
    <property type="component" value="Unassembled WGS sequence"/>
</dbReference>
<dbReference type="SUPFAM" id="SSF50249">
    <property type="entry name" value="Nucleic acid-binding proteins"/>
    <property type="match status" value="1"/>
</dbReference>
<keyword evidence="10" id="KW-0067">ATP-binding</keyword>
<keyword evidence="7 16" id="KW-0820">tRNA-binding</keyword>
<dbReference type="AlphaFoldDB" id="A0A0G0E9I4"/>
<evidence type="ECO:0000256" key="9">
    <source>
        <dbReference type="ARBA" id="ARBA00022741"/>
    </source>
</evidence>
<evidence type="ECO:0000256" key="8">
    <source>
        <dbReference type="ARBA" id="ARBA00022598"/>
    </source>
</evidence>
<evidence type="ECO:0000256" key="13">
    <source>
        <dbReference type="ARBA" id="ARBA00023146"/>
    </source>
</evidence>
<evidence type="ECO:0000256" key="3">
    <source>
        <dbReference type="ARBA" id="ARBA00011738"/>
    </source>
</evidence>
<evidence type="ECO:0000256" key="11">
    <source>
        <dbReference type="ARBA" id="ARBA00022884"/>
    </source>
</evidence>
<dbReference type="EMBL" id="LBQE01000015">
    <property type="protein sequence ID" value="KKP71990.1"/>
    <property type="molecule type" value="Genomic_DNA"/>
</dbReference>
<dbReference type="PROSITE" id="PS50886">
    <property type="entry name" value="TRBD"/>
    <property type="match status" value="1"/>
</dbReference>
<feature type="domain" description="TRNA-binding" evidence="17">
    <location>
        <begin position="10"/>
        <end position="113"/>
    </location>
</feature>
<dbReference type="InterPro" id="IPR002547">
    <property type="entry name" value="tRNA-bd_dom"/>
</dbReference>
<organism evidence="18 19">
    <name type="scientific">Candidatus Nomurabacteria bacterium GW2011_GWB1_35_20</name>
    <dbReference type="NCBI Taxonomy" id="1618740"/>
    <lineage>
        <taxon>Bacteria</taxon>
        <taxon>Candidatus Nomuraibacteriota</taxon>
    </lineage>
</organism>
<accession>A0A0G0E9I4</accession>
<evidence type="ECO:0000256" key="14">
    <source>
        <dbReference type="ARBA" id="ARBA00030904"/>
    </source>
</evidence>
<evidence type="ECO:0000313" key="18">
    <source>
        <dbReference type="EMBL" id="KKP71990.1"/>
    </source>
</evidence>
<name>A0A0G0E9I4_9BACT</name>
<sequence length="113" mass="12516">MGNNTITLKDFKKVNIIVGKILSAEKIPDTDKLLKLSVDVGEEKPRQIVSGISLYFPDCNILIGRKCMFVTNLEPRIIREIESQGMILAVSAQDGRFSLLEPSDEIPVGTRAN</sequence>